<keyword evidence="3" id="KW-1185">Reference proteome</keyword>
<gene>
    <name evidence="2" type="ORF">BDW47DRAFT_88459</name>
</gene>
<dbReference type="GeneID" id="36527281"/>
<dbReference type="RefSeq" id="XP_024674512.1">
    <property type="nucleotide sequence ID" value="XM_024820121.1"/>
</dbReference>
<feature type="transmembrane region" description="Helical" evidence="1">
    <location>
        <begin position="116"/>
        <end position="134"/>
    </location>
</feature>
<organism evidence="2 3">
    <name type="scientific">Aspergillus candidus</name>
    <dbReference type="NCBI Taxonomy" id="41067"/>
    <lineage>
        <taxon>Eukaryota</taxon>
        <taxon>Fungi</taxon>
        <taxon>Dikarya</taxon>
        <taxon>Ascomycota</taxon>
        <taxon>Pezizomycotina</taxon>
        <taxon>Eurotiomycetes</taxon>
        <taxon>Eurotiomycetidae</taxon>
        <taxon>Eurotiales</taxon>
        <taxon>Aspergillaceae</taxon>
        <taxon>Aspergillus</taxon>
        <taxon>Aspergillus subgen. Circumdati</taxon>
    </lineage>
</organism>
<name>A0A2I2FIQ1_ASPCN</name>
<feature type="transmembrane region" description="Helical" evidence="1">
    <location>
        <begin position="43"/>
        <end position="61"/>
    </location>
</feature>
<dbReference type="Proteomes" id="UP000234585">
    <property type="component" value="Unassembled WGS sequence"/>
</dbReference>
<feature type="transmembrane region" description="Helical" evidence="1">
    <location>
        <begin position="89"/>
        <end position="110"/>
    </location>
</feature>
<proteinExistence type="predicted"/>
<dbReference type="EMBL" id="KZ559124">
    <property type="protein sequence ID" value="PLB40500.1"/>
    <property type="molecule type" value="Genomic_DNA"/>
</dbReference>
<keyword evidence="1" id="KW-1133">Transmembrane helix</keyword>
<keyword evidence="1" id="KW-0472">Membrane</keyword>
<evidence type="ECO:0000313" key="3">
    <source>
        <dbReference type="Proteomes" id="UP000234585"/>
    </source>
</evidence>
<keyword evidence="1" id="KW-0812">Transmembrane</keyword>
<protein>
    <submittedName>
        <fullName evidence="2">Uncharacterized protein</fullName>
    </submittedName>
</protein>
<evidence type="ECO:0000313" key="2">
    <source>
        <dbReference type="EMBL" id="PLB40500.1"/>
    </source>
</evidence>
<accession>A0A2I2FIQ1</accession>
<sequence>MVRLKDELYGSRPQGWVHQEWTDRILLSRHSTSLLPAVFRVTVWYWIPFVCFAASLMVIPIKPRPVDDPSGMMYMAVIRHSQEHRLGKISIYVHYCRIVVLNFIFALLLCTRKCDALSSSPAAVFLLLVCLRFLRIGQHYLVWIFSILHSDIANA</sequence>
<evidence type="ECO:0000256" key="1">
    <source>
        <dbReference type="SAM" id="Phobius"/>
    </source>
</evidence>
<reference evidence="2 3" key="1">
    <citation type="submission" date="2017-12" db="EMBL/GenBank/DDBJ databases">
        <authorList>
            <consortium name="DOE Joint Genome Institute"/>
            <person name="Haridas S."/>
            <person name="Kjaerbolling I."/>
            <person name="Vesth T.C."/>
            <person name="Frisvad J.C."/>
            <person name="Nybo J.L."/>
            <person name="Theobald S."/>
            <person name="Kuo A."/>
            <person name="Bowyer P."/>
            <person name="Matsuda Y."/>
            <person name="Mondo S."/>
            <person name="Lyhne E.K."/>
            <person name="Kogle M.E."/>
            <person name="Clum A."/>
            <person name="Lipzen A."/>
            <person name="Salamov A."/>
            <person name="Ngan C.Y."/>
            <person name="Daum C."/>
            <person name="Chiniquy J."/>
            <person name="Barry K."/>
            <person name="LaButti K."/>
            <person name="Simmons B.A."/>
            <person name="Magnuson J.K."/>
            <person name="Mortensen U.H."/>
            <person name="Larsen T.O."/>
            <person name="Grigoriev I.V."/>
            <person name="Baker S.E."/>
            <person name="Andersen M.R."/>
            <person name="Nordberg H.P."/>
            <person name="Cantor M.N."/>
            <person name="Hua S.X."/>
        </authorList>
    </citation>
    <scope>NUCLEOTIDE SEQUENCE [LARGE SCALE GENOMIC DNA]</scope>
    <source>
        <strain evidence="2 3">CBS 102.13</strain>
    </source>
</reference>
<dbReference type="AlphaFoldDB" id="A0A2I2FIQ1"/>